<name>A0A7W4UUH0_LEIAQ</name>
<reference evidence="3 4" key="1">
    <citation type="submission" date="2020-08" db="EMBL/GenBank/DDBJ databases">
        <title>Sequencing the genomes of 1000 actinobacteria strains.</title>
        <authorList>
            <person name="Klenk H.-P."/>
        </authorList>
    </citation>
    <scope>NUCLEOTIDE SEQUENCE [LARGE SCALE GENOMIC DNA]</scope>
    <source>
        <strain evidence="3 4">DSM 20146</strain>
    </source>
</reference>
<keyword evidence="1" id="KW-0175">Coiled coil</keyword>
<keyword evidence="2" id="KW-0472">Membrane</keyword>
<evidence type="ECO:0000313" key="4">
    <source>
        <dbReference type="Proteomes" id="UP000538196"/>
    </source>
</evidence>
<feature type="transmembrane region" description="Helical" evidence="2">
    <location>
        <begin position="12"/>
        <end position="31"/>
    </location>
</feature>
<proteinExistence type="predicted"/>
<evidence type="ECO:0000313" key="3">
    <source>
        <dbReference type="EMBL" id="MBB2966476.1"/>
    </source>
</evidence>
<evidence type="ECO:0000256" key="2">
    <source>
        <dbReference type="SAM" id="Phobius"/>
    </source>
</evidence>
<comment type="caution">
    <text evidence="3">The sequence shown here is derived from an EMBL/GenBank/DDBJ whole genome shotgun (WGS) entry which is preliminary data.</text>
</comment>
<organism evidence="3 4">
    <name type="scientific">Leifsonia aquatica</name>
    <name type="common">Corynebacterium aquaticum</name>
    <dbReference type="NCBI Taxonomy" id="144185"/>
    <lineage>
        <taxon>Bacteria</taxon>
        <taxon>Bacillati</taxon>
        <taxon>Actinomycetota</taxon>
        <taxon>Actinomycetes</taxon>
        <taxon>Micrococcales</taxon>
        <taxon>Microbacteriaceae</taxon>
        <taxon>Leifsonia</taxon>
    </lineage>
</organism>
<evidence type="ECO:0000256" key="1">
    <source>
        <dbReference type="SAM" id="Coils"/>
    </source>
</evidence>
<accession>A0A7W4UUH0</accession>
<keyword evidence="2" id="KW-1133">Transmembrane helix</keyword>
<protein>
    <submittedName>
        <fullName evidence="3">Uncharacterized protein</fullName>
    </submittedName>
</protein>
<dbReference type="AlphaFoldDB" id="A0A7W4UUH0"/>
<dbReference type="Proteomes" id="UP000538196">
    <property type="component" value="Unassembled WGS sequence"/>
</dbReference>
<dbReference type="EMBL" id="JACHVP010000001">
    <property type="protein sequence ID" value="MBB2966476.1"/>
    <property type="molecule type" value="Genomic_DNA"/>
</dbReference>
<keyword evidence="4" id="KW-1185">Reference proteome</keyword>
<feature type="transmembrane region" description="Helical" evidence="2">
    <location>
        <begin position="37"/>
        <end position="61"/>
    </location>
</feature>
<feature type="coiled-coil region" evidence="1">
    <location>
        <begin position="62"/>
        <end position="89"/>
    </location>
</feature>
<keyword evidence="2" id="KW-0812">Transmembrane</keyword>
<sequence length="91" mass="10936">MHHTSLWRRLHTRATLFSGWTWVAAGSLIGFEMLDIVFGAFILAPEFLPLVIVSLALVWVFRDQLRRARRRLRVRLRLARMRRRRAQRRAR</sequence>
<dbReference type="RefSeq" id="WP_021765730.1">
    <property type="nucleotide sequence ID" value="NZ_JACHVP010000001.1"/>
</dbReference>
<gene>
    <name evidence="3" type="ORF">FHX33_001208</name>
</gene>